<dbReference type="GO" id="GO:0004674">
    <property type="term" value="F:protein serine/threonine kinase activity"/>
    <property type="evidence" value="ECO:0007669"/>
    <property type="project" value="UniProtKB-KW"/>
</dbReference>
<evidence type="ECO:0000256" key="5">
    <source>
        <dbReference type="PROSITE-ProRule" id="PRU10141"/>
    </source>
</evidence>
<dbReference type="AlphaFoldDB" id="A0AAE1YLQ9"/>
<dbReference type="Pfam" id="PF00069">
    <property type="entry name" value="Pkinase"/>
    <property type="match status" value="1"/>
</dbReference>
<feature type="compositionally biased region" description="Acidic residues" evidence="7">
    <location>
        <begin position="298"/>
        <end position="308"/>
    </location>
</feature>
<feature type="region of interest" description="Disordered" evidence="7">
    <location>
        <begin position="290"/>
        <end position="318"/>
    </location>
</feature>
<reference evidence="9" key="2">
    <citation type="journal article" date="2024" name="Plant">
        <title>Genomic evolution and insights into agronomic trait innovations of Sesamum species.</title>
        <authorList>
            <person name="Miao H."/>
            <person name="Wang L."/>
            <person name="Qu L."/>
            <person name="Liu H."/>
            <person name="Sun Y."/>
            <person name="Le M."/>
            <person name="Wang Q."/>
            <person name="Wei S."/>
            <person name="Zheng Y."/>
            <person name="Lin W."/>
            <person name="Duan Y."/>
            <person name="Cao H."/>
            <person name="Xiong S."/>
            <person name="Wang X."/>
            <person name="Wei L."/>
            <person name="Li C."/>
            <person name="Ma Q."/>
            <person name="Ju M."/>
            <person name="Zhao R."/>
            <person name="Li G."/>
            <person name="Mu C."/>
            <person name="Tian Q."/>
            <person name="Mei H."/>
            <person name="Zhang T."/>
            <person name="Gao T."/>
            <person name="Zhang H."/>
        </authorList>
    </citation>
    <scope>NUCLEOTIDE SEQUENCE</scope>
    <source>
        <strain evidence="9">3651</strain>
    </source>
</reference>
<evidence type="ECO:0000313" key="10">
    <source>
        <dbReference type="Proteomes" id="UP001293254"/>
    </source>
</evidence>
<keyword evidence="2 5" id="KW-0547">Nucleotide-binding</keyword>
<protein>
    <submittedName>
        <fullName evidence="9">Receptor-like kinase LIP1</fullName>
    </submittedName>
</protein>
<dbReference type="GO" id="GO:0005524">
    <property type="term" value="F:ATP binding"/>
    <property type="evidence" value="ECO:0007669"/>
    <property type="project" value="UniProtKB-UniRule"/>
</dbReference>
<feature type="binding site" evidence="5">
    <location>
        <position position="42"/>
    </location>
    <ligand>
        <name>ATP</name>
        <dbReference type="ChEBI" id="CHEBI:30616"/>
    </ligand>
</feature>
<dbReference type="SUPFAM" id="SSF56112">
    <property type="entry name" value="Protein kinase-like (PK-like)"/>
    <property type="match status" value="1"/>
</dbReference>
<organism evidence="9 10">
    <name type="scientific">Sesamum alatum</name>
    <dbReference type="NCBI Taxonomy" id="300844"/>
    <lineage>
        <taxon>Eukaryota</taxon>
        <taxon>Viridiplantae</taxon>
        <taxon>Streptophyta</taxon>
        <taxon>Embryophyta</taxon>
        <taxon>Tracheophyta</taxon>
        <taxon>Spermatophyta</taxon>
        <taxon>Magnoliopsida</taxon>
        <taxon>eudicotyledons</taxon>
        <taxon>Gunneridae</taxon>
        <taxon>Pentapetalae</taxon>
        <taxon>asterids</taxon>
        <taxon>lamiids</taxon>
        <taxon>Lamiales</taxon>
        <taxon>Pedaliaceae</taxon>
        <taxon>Sesamum</taxon>
    </lineage>
</organism>
<dbReference type="PANTHER" id="PTHR27001:SF931">
    <property type="entry name" value="OS11G0664100 PROTEIN"/>
    <property type="match status" value="1"/>
</dbReference>
<dbReference type="PROSITE" id="PS00107">
    <property type="entry name" value="PROTEIN_KINASE_ATP"/>
    <property type="match status" value="1"/>
</dbReference>
<dbReference type="SMART" id="SM00220">
    <property type="entry name" value="S_TKc"/>
    <property type="match status" value="1"/>
</dbReference>
<dbReference type="Gene3D" id="1.10.510.10">
    <property type="entry name" value="Transferase(Phosphotransferase) domain 1"/>
    <property type="match status" value="1"/>
</dbReference>
<comment type="similarity">
    <text evidence="6">Belongs to the protein kinase superfamily.</text>
</comment>
<evidence type="ECO:0000256" key="7">
    <source>
        <dbReference type="SAM" id="MobiDB-lite"/>
    </source>
</evidence>
<dbReference type="PROSITE" id="PS50011">
    <property type="entry name" value="PROTEIN_KINASE_DOM"/>
    <property type="match status" value="1"/>
</dbReference>
<comment type="caution">
    <text evidence="9">The sequence shown here is derived from an EMBL/GenBank/DDBJ whole genome shotgun (WGS) entry which is preliminary data.</text>
</comment>
<evidence type="ECO:0000256" key="4">
    <source>
        <dbReference type="ARBA" id="ARBA00022840"/>
    </source>
</evidence>
<keyword evidence="6" id="KW-0723">Serine/threonine-protein kinase</keyword>
<dbReference type="PANTHER" id="PTHR27001">
    <property type="entry name" value="OS01G0253100 PROTEIN"/>
    <property type="match status" value="1"/>
</dbReference>
<feature type="domain" description="Protein kinase" evidence="8">
    <location>
        <begin position="7"/>
        <end position="279"/>
    </location>
</feature>
<dbReference type="Gene3D" id="3.30.200.20">
    <property type="entry name" value="Phosphorylase Kinase, domain 1"/>
    <property type="match status" value="1"/>
</dbReference>
<proteinExistence type="inferred from homology"/>
<dbReference type="EMBL" id="JACGWO010000003">
    <property type="protein sequence ID" value="KAK4432750.1"/>
    <property type="molecule type" value="Genomic_DNA"/>
</dbReference>
<evidence type="ECO:0000256" key="1">
    <source>
        <dbReference type="ARBA" id="ARBA00022679"/>
    </source>
</evidence>
<sequence length="331" mass="37119">MNFCDNFSFEKLLGAGGFAEIYKGIIPQANGYGLKEQTVAIKVQKPDVEQQKIEVQKLQFTNWLSKFDHPNIIKMVGYCFTDARTCLVLEYAVRGKLTDHIADLDWSTTLNIIKKLGKAIQYIHSLLGGCLHGDIKSDNVLLMEDNEPKLCDFGTMMHEGESTVLVMTPGYLNPAALNRPGGKRLQDDDVYSFAVIILQMILKSSEPMKSDPEENSDISLSHWAFKVYGEEGSFVSERLMNSGCSEESVKRISDLVREVIKPPEKAPNVMETIWQDLHLQAATAHGNWGEEGIGQFEDYSEPDMDDFPTEGSPKSPPTIFEILRMLDNVES</sequence>
<dbReference type="Proteomes" id="UP001293254">
    <property type="component" value="Unassembled WGS sequence"/>
</dbReference>
<keyword evidence="1" id="KW-0808">Transferase</keyword>
<evidence type="ECO:0000259" key="8">
    <source>
        <dbReference type="PROSITE" id="PS50011"/>
    </source>
</evidence>
<keyword evidence="3 9" id="KW-0418">Kinase</keyword>
<evidence type="ECO:0000256" key="6">
    <source>
        <dbReference type="RuleBase" id="RU000304"/>
    </source>
</evidence>
<dbReference type="InterPro" id="IPR017441">
    <property type="entry name" value="Protein_kinase_ATP_BS"/>
</dbReference>
<evidence type="ECO:0000256" key="3">
    <source>
        <dbReference type="ARBA" id="ARBA00022777"/>
    </source>
</evidence>
<accession>A0AAE1YLQ9</accession>
<reference evidence="9" key="1">
    <citation type="submission" date="2020-06" db="EMBL/GenBank/DDBJ databases">
        <authorList>
            <person name="Li T."/>
            <person name="Hu X."/>
            <person name="Zhang T."/>
            <person name="Song X."/>
            <person name="Zhang H."/>
            <person name="Dai N."/>
            <person name="Sheng W."/>
            <person name="Hou X."/>
            <person name="Wei L."/>
        </authorList>
    </citation>
    <scope>NUCLEOTIDE SEQUENCE</scope>
    <source>
        <strain evidence="9">3651</strain>
        <tissue evidence="9">Leaf</tissue>
    </source>
</reference>
<dbReference type="GO" id="GO:0005886">
    <property type="term" value="C:plasma membrane"/>
    <property type="evidence" value="ECO:0007669"/>
    <property type="project" value="TreeGrafter"/>
</dbReference>
<evidence type="ECO:0000313" key="9">
    <source>
        <dbReference type="EMBL" id="KAK4432750.1"/>
    </source>
</evidence>
<dbReference type="InterPro" id="IPR011009">
    <property type="entry name" value="Kinase-like_dom_sf"/>
</dbReference>
<gene>
    <name evidence="9" type="ORF">Salat_1037200</name>
</gene>
<keyword evidence="9" id="KW-0675">Receptor</keyword>
<dbReference type="InterPro" id="IPR008271">
    <property type="entry name" value="Ser/Thr_kinase_AS"/>
</dbReference>
<keyword evidence="10" id="KW-1185">Reference proteome</keyword>
<keyword evidence="4 5" id="KW-0067">ATP-binding</keyword>
<dbReference type="InterPro" id="IPR000719">
    <property type="entry name" value="Prot_kinase_dom"/>
</dbReference>
<dbReference type="PROSITE" id="PS00108">
    <property type="entry name" value="PROTEIN_KINASE_ST"/>
    <property type="match status" value="1"/>
</dbReference>
<evidence type="ECO:0000256" key="2">
    <source>
        <dbReference type="ARBA" id="ARBA00022741"/>
    </source>
</evidence>
<name>A0AAE1YLQ9_9LAMI</name>